<dbReference type="InterPro" id="IPR010488">
    <property type="entry name" value="Zeta_toxin_domain"/>
</dbReference>
<feature type="domain" description="Zeta toxin" evidence="4">
    <location>
        <begin position="151"/>
        <end position="247"/>
    </location>
</feature>
<keyword evidence="1" id="KW-0547">Nucleotide-binding</keyword>
<gene>
    <name evidence="5" type="ORF">UFOVP194_7</name>
</gene>
<reference evidence="5" key="1">
    <citation type="submission" date="2020-05" db="EMBL/GenBank/DDBJ databases">
        <authorList>
            <person name="Chiriac C."/>
            <person name="Salcher M."/>
            <person name="Ghai R."/>
            <person name="Kavagutti S V."/>
        </authorList>
    </citation>
    <scope>NUCLEOTIDE SEQUENCE</scope>
</reference>
<dbReference type="GO" id="GO:0005524">
    <property type="term" value="F:ATP binding"/>
    <property type="evidence" value="ECO:0007669"/>
    <property type="project" value="UniProtKB-KW"/>
</dbReference>
<feature type="compositionally biased region" description="Low complexity" evidence="3">
    <location>
        <begin position="28"/>
        <end position="39"/>
    </location>
</feature>
<dbReference type="GO" id="GO:0016301">
    <property type="term" value="F:kinase activity"/>
    <property type="evidence" value="ECO:0007669"/>
    <property type="project" value="InterPro"/>
</dbReference>
<feature type="region of interest" description="Disordered" evidence="3">
    <location>
        <begin position="21"/>
        <end position="41"/>
    </location>
</feature>
<dbReference type="Pfam" id="PF06414">
    <property type="entry name" value="Zeta_toxin"/>
    <property type="match status" value="1"/>
</dbReference>
<proteinExistence type="predicted"/>
<name>A0A6J7WHW5_9CAUD</name>
<keyword evidence="2" id="KW-0067">ATP-binding</keyword>
<accession>A0A6J7WHW5</accession>
<dbReference type="InterPro" id="IPR027417">
    <property type="entry name" value="P-loop_NTPase"/>
</dbReference>
<sequence length="303" mass="33471">MKHSLSSLAAVGQKPMAALNSIADLAGQEQQDPQQDPQQAKNAIEAAMFERLEKNYPDLVKEYFDLPESSNGRILNTDVARELSPDYRADRTKSADVHEPSSAFIKKIYADRLEHDTPKGLNSEIVFTAGGTGAGKTTALNASKNISDQVKKAEMIYDTNMNKLESSDKKIQQALKAGRNVSIMYTYRDPVEALTQGALSRASRMEKELGTGRTVPIDEHLKTHIGARKTVEQLINKYADNDKVKIHVIDNSRGRGKAALSSIDKLPQLNEHEVRGKLHEALESERASGRISDAIYRGTKGNR</sequence>
<dbReference type="Gene3D" id="3.40.50.300">
    <property type="entry name" value="P-loop containing nucleotide triphosphate hydrolases"/>
    <property type="match status" value="1"/>
</dbReference>
<evidence type="ECO:0000256" key="1">
    <source>
        <dbReference type="ARBA" id="ARBA00022741"/>
    </source>
</evidence>
<evidence type="ECO:0000259" key="4">
    <source>
        <dbReference type="Pfam" id="PF06414"/>
    </source>
</evidence>
<evidence type="ECO:0000313" key="5">
    <source>
        <dbReference type="EMBL" id="CAB5212371.1"/>
    </source>
</evidence>
<evidence type="ECO:0000256" key="2">
    <source>
        <dbReference type="ARBA" id="ARBA00022840"/>
    </source>
</evidence>
<evidence type="ECO:0000256" key="3">
    <source>
        <dbReference type="SAM" id="MobiDB-lite"/>
    </source>
</evidence>
<protein>
    <submittedName>
        <fullName evidence="5">Zeta toxin domain containing protein</fullName>
    </submittedName>
</protein>
<dbReference type="EMBL" id="LR798238">
    <property type="protein sequence ID" value="CAB5212371.1"/>
    <property type="molecule type" value="Genomic_DNA"/>
</dbReference>
<organism evidence="5">
    <name type="scientific">uncultured Caudovirales phage</name>
    <dbReference type="NCBI Taxonomy" id="2100421"/>
    <lineage>
        <taxon>Viruses</taxon>
        <taxon>Duplodnaviria</taxon>
        <taxon>Heunggongvirae</taxon>
        <taxon>Uroviricota</taxon>
        <taxon>Caudoviricetes</taxon>
        <taxon>Peduoviridae</taxon>
        <taxon>Maltschvirus</taxon>
        <taxon>Maltschvirus maltsch</taxon>
    </lineage>
</organism>